<evidence type="ECO:0000256" key="3">
    <source>
        <dbReference type="ARBA" id="ARBA00022741"/>
    </source>
</evidence>
<dbReference type="Proteomes" id="UP000053424">
    <property type="component" value="Unassembled WGS sequence"/>
</dbReference>
<dbReference type="Gene3D" id="3.30.200.20">
    <property type="entry name" value="Phosphorylase Kinase, domain 1"/>
    <property type="match status" value="1"/>
</dbReference>
<evidence type="ECO:0000256" key="6">
    <source>
        <dbReference type="SAM" id="MobiDB-lite"/>
    </source>
</evidence>
<dbReference type="CDD" id="cd14008">
    <property type="entry name" value="STKc_LKB1_CaMKK"/>
    <property type="match status" value="1"/>
</dbReference>
<dbReference type="AlphaFoldDB" id="A0A0C2YGG3"/>
<keyword evidence="2" id="KW-0808">Transferase</keyword>
<keyword evidence="4" id="KW-0418">Kinase</keyword>
<dbReference type="InterPro" id="IPR011009">
    <property type="entry name" value="Kinase-like_dom_sf"/>
</dbReference>
<dbReference type="EMBL" id="KN831783">
    <property type="protein sequence ID" value="KIM40182.1"/>
    <property type="molecule type" value="Genomic_DNA"/>
</dbReference>
<accession>A0A0C2YGG3</accession>
<dbReference type="Pfam" id="PF00069">
    <property type="entry name" value="Pkinase"/>
    <property type="match status" value="2"/>
</dbReference>
<dbReference type="PROSITE" id="PS00108">
    <property type="entry name" value="PROTEIN_KINASE_ST"/>
    <property type="match status" value="1"/>
</dbReference>
<sequence>MLRKINQQDASRDPANPLPNSTMNSIRKEIAIMKKCRHPHLVRLFEIIDDPNAEKIYMIMEYLSGGPVEWTNANDQPILLLKQTRRILRDVLLGLDYLHHEGVIHRDIKPANILYTKDRRSVKLIDFGVAHFTPPPHRQFIDTDDDAIDPTIFPAEELTKTIGTPTFLAPEVLWFSDDAHNLTPSPSYETFTPSLGDGTSNQAVLTRNATKKRLPITKAIDIWSLGVTFYCFLFGHTPFSIPSASNAYRTEFVLYNQICHEDWTTDQYMGADHVPSGGRHPKHPNREGPGAILLLEQMLQKNPRHRITLPEIKANAWVLKDIENVDEWVRLTSPIGQEEGEQLSTSWVRTARMKFLKLIPGNR</sequence>
<dbReference type="HOGENOM" id="CLU_000288_63_0_1"/>
<name>A0A0C2YGG3_HEBCY</name>
<dbReference type="PANTHER" id="PTHR43895:SF152">
    <property type="entry name" value="SERINE_THREONINE-PROTEIN KINASE TOS3"/>
    <property type="match status" value="1"/>
</dbReference>
<evidence type="ECO:0000256" key="1">
    <source>
        <dbReference type="ARBA" id="ARBA00022527"/>
    </source>
</evidence>
<keyword evidence="3" id="KW-0547">Nucleotide-binding</keyword>
<dbReference type="PROSITE" id="PS50011">
    <property type="entry name" value="PROTEIN_KINASE_DOM"/>
    <property type="match status" value="1"/>
</dbReference>
<dbReference type="STRING" id="686832.A0A0C2YGG3"/>
<dbReference type="InterPro" id="IPR008271">
    <property type="entry name" value="Ser/Thr_kinase_AS"/>
</dbReference>
<dbReference type="GO" id="GO:0004674">
    <property type="term" value="F:protein serine/threonine kinase activity"/>
    <property type="evidence" value="ECO:0007669"/>
    <property type="project" value="UniProtKB-KW"/>
</dbReference>
<dbReference type="Gene3D" id="1.10.510.10">
    <property type="entry name" value="Transferase(Phosphotransferase) domain 1"/>
    <property type="match status" value="1"/>
</dbReference>
<evidence type="ECO:0000256" key="2">
    <source>
        <dbReference type="ARBA" id="ARBA00022679"/>
    </source>
</evidence>
<feature type="region of interest" description="Disordered" evidence="6">
    <location>
        <begin position="1"/>
        <end position="22"/>
    </location>
</feature>
<evidence type="ECO:0000313" key="8">
    <source>
        <dbReference type="EMBL" id="KIM40182.1"/>
    </source>
</evidence>
<evidence type="ECO:0000259" key="7">
    <source>
        <dbReference type="PROSITE" id="PS50011"/>
    </source>
</evidence>
<proteinExistence type="predicted"/>
<keyword evidence="1" id="KW-0723">Serine/threonine-protein kinase</keyword>
<dbReference type="InterPro" id="IPR000719">
    <property type="entry name" value="Prot_kinase_dom"/>
</dbReference>
<dbReference type="OrthoDB" id="68483at2759"/>
<keyword evidence="9" id="KW-1185">Reference proteome</keyword>
<dbReference type="SMART" id="SM00220">
    <property type="entry name" value="S_TKc"/>
    <property type="match status" value="1"/>
</dbReference>
<feature type="domain" description="Protein kinase" evidence="7">
    <location>
        <begin position="1"/>
        <end position="318"/>
    </location>
</feature>
<dbReference type="GO" id="GO:0007165">
    <property type="term" value="P:signal transduction"/>
    <property type="evidence" value="ECO:0007669"/>
    <property type="project" value="TreeGrafter"/>
</dbReference>
<dbReference type="SUPFAM" id="SSF56112">
    <property type="entry name" value="Protein kinase-like (PK-like)"/>
    <property type="match status" value="1"/>
</dbReference>
<organism evidence="8 9">
    <name type="scientific">Hebeloma cylindrosporum</name>
    <dbReference type="NCBI Taxonomy" id="76867"/>
    <lineage>
        <taxon>Eukaryota</taxon>
        <taxon>Fungi</taxon>
        <taxon>Dikarya</taxon>
        <taxon>Basidiomycota</taxon>
        <taxon>Agaricomycotina</taxon>
        <taxon>Agaricomycetes</taxon>
        <taxon>Agaricomycetidae</taxon>
        <taxon>Agaricales</taxon>
        <taxon>Agaricineae</taxon>
        <taxon>Hymenogastraceae</taxon>
        <taxon>Hebeloma</taxon>
    </lineage>
</organism>
<evidence type="ECO:0000313" key="9">
    <source>
        <dbReference type="Proteomes" id="UP000053424"/>
    </source>
</evidence>
<evidence type="ECO:0000256" key="4">
    <source>
        <dbReference type="ARBA" id="ARBA00022777"/>
    </source>
</evidence>
<evidence type="ECO:0000256" key="5">
    <source>
        <dbReference type="ARBA" id="ARBA00022840"/>
    </source>
</evidence>
<protein>
    <recommendedName>
        <fullName evidence="7">Protein kinase domain-containing protein</fullName>
    </recommendedName>
</protein>
<keyword evidence="5" id="KW-0067">ATP-binding</keyword>
<reference evidence="9" key="2">
    <citation type="submission" date="2015-01" db="EMBL/GenBank/DDBJ databases">
        <title>Evolutionary Origins and Diversification of the Mycorrhizal Mutualists.</title>
        <authorList>
            <consortium name="DOE Joint Genome Institute"/>
            <consortium name="Mycorrhizal Genomics Consortium"/>
            <person name="Kohler A."/>
            <person name="Kuo A."/>
            <person name="Nagy L.G."/>
            <person name="Floudas D."/>
            <person name="Copeland A."/>
            <person name="Barry K.W."/>
            <person name="Cichocki N."/>
            <person name="Veneault-Fourrey C."/>
            <person name="LaButti K."/>
            <person name="Lindquist E.A."/>
            <person name="Lipzen A."/>
            <person name="Lundell T."/>
            <person name="Morin E."/>
            <person name="Murat C."/>
            <person name="Riley R."/>
            <person name="Ohm R."/>
            <person name="Sun H."/>
            <person name="Tunlid A."/>
            <person name="Henrissat B."/>
            <person name="Grigoriev I.V."/>
            <person name="Hibbett D.S."/>
            <person name="Martin F."/>
        </authorList>
    </citation>
    <scope>NUCLEOTIDE SEQUENCE [LARGE SCALE GENOMIC DNA]</scope>
    <source>
        <strain evidence="9">h7</strain>
    </source>
</reference>
<dbReference type="GO" id="GO:0005524">
    <property type="term" value="F:ATP binding"/>
    <property type="evidence" value="ECO:0007669"/>
    <property type="project" value="UniProtKB-KW"/>
</dbReference>
<dbReference type="PANTHER" id="PTHR43895">
    <property type="entry name" value="CALCIUM/CALMODULIN-DEPENDENT PROTEIN KINASE KINASE-RELATED"/>
    <property type="match status" value="1"/>
</dbReference>
<reference evidence="8 9" key="1">
    <citation type="submission" date="2014-04" db="EMBL/GenBank/DDBJ databases">
        <authorList>
            <consortium name="DOE Joint Genome Institute"/>
            <person name="Kuo A."/>
            <person name="Gay G."/>
            <person name="Dore J."/>
            <person name="Kohler A."/>
            <person name="Nagy L.G."/>
            <person name="Floudas D."/>
            <person name="Copeland A."/>
            <person name="Barry K.W."/>
            <person name="Cichocki N."/>
            <person name="Veneault-Fourrey C."/>
            <person name="LaButti K."/>
            <person name="Lindquist E.A."/>
            <person name="Lipzen A."/>
            <person name="Lundell T."/>
            <person name="Morin E."/>
            <person name="Murat C."/>
            <person name="Sun H."/>
            <person name="Tunlid A."/>
            <person name="Henrissat B."/>
            <person name="Grigoriev I.V."/>
            <person name="Hibbett D.S."/>
            <person name="Martin F."/>
            <person name="Nordberg H.P."/>
            <person name="Cantor M.N."/>
            <person name="Hua S.X."/>
        </authorList>
    </citation>
    <scope>NUCLEOTIDE SEQUENCE [LARGE SCALE GENOMIC DNA]</scope>
    <source>
        <strain evidence="9">h7</strain>
    </source>
</reference>
<gene>
    <name evidence="8" type="ORF">M413DRAFT_446343</name>
</gene>